<dbReference type="GO" id="GO:0017136">
    <property type="term" value="F:histone deacetylase activity, NAD-dependent"/>
    <property type="evidence" value="ECO:0007669"/>
    <property type="project" value="TreeGrafter"/>
</dbReference>
<dbReference type="RefSeq" id="WP_264860724.1">
    <property type="nucleotide sequence ID" value="NZ_CP110230.1"/>
</dbReference>
<feature type="binding site" evidence="2">
    <location>
        <position position="139"/>
    </location>
    <ligand>
        <name>Zn(2+)</name>
        <dbReference type="ChEBI" id="CHEBI:29105"/>
    </ligand>
</feature>
<dbReference type="InterPro" id="IPR026590">
    <property type="entry name" value="Ssirtuin_cat_dom"/>
</dbReference>
<keyword evidence="2" id="KW-0479">Metal-binding</keyword>
<dbReference type="InterPro" id="IPR029035">
    <property type="entry name" value="DHS-like_NAD/FAD-binding_dom"/>
</dbReference>
<organism evidence="4 5">
    <name type="scientific">Capnocytophaga ochracea</name>
    <dbReference type="NCBI Taxonomy" id="1018"/>
    <lineage>
        <taxon>Bacteria</taxon>
        <taxon>Pseudomonadati</taxon>
        <taxon>Bacteroidota</taxon>
        <taxon>Flavobacteriia</taxon>
        <taxon>Flavobacteriales</taxon>
        <taxon>Flavobacteriaceae</taxon>
        <taxon>Capnocytophaga</taxon>
    </lineage>
</organism>
<evidence type="ECO:0000313" key="5">
    <source>
        <dbReference type="Proteomes" id="UP001163262"/>
    </source>
</evidence>
<evidence type="ECO:0000313" key="4">
    <source>
        <dbReference type="EMBL" id="UZD41473.1"/>
    </source>
</evidence>
<dbReference type="GO" id="GO:0070403">
    <property type="term" value="F:NAD+ binding"/>
    <property type="evidence" value="ECO:0007669"/>
    <property type="project" value="TreeGrafter"/>
</dbReference>
<dbReference type="EMBL" id="CP110230">
    <property type="protein sequence ID" value="UZD41473.1"/>
    <property type="molecule type" value="Genomic_DNA"/>
</dbReference>
<feature type="domain" description="Deacetylase sirtuin-type" evidence="3">
    <location>
        <begin position="1"/>
        <end position="272"/>
    </location>
</feature>
<comment type="caution">
    <text evidence="2">Lacks conserved residue(s) required for the propagation of feature annotation.</text>
</comment>
<evidence type="ECO:0000256" key="1">
    <source>
        <dbReference type="ARBA" id="ARBA00023027"/>
    </source>
</evidence>
<accession>A0AA46WB41</accession>
<feature type="binding site" evidence="2">
    <location>
        <position position="175"/>
    </location>
    <ligand>
        <name>Zn(2+)</name>
        <dbReference type="ChEBI" id="CHEBI:29105"/>
    </ligand>
</feature>
<dbReference type="PROSITE" id="PS50305">
    <property type="entry name" value="SIRTUIN"/>
    <property type="match status" value="1"/>
</dbReference>
<keyword evidence="2" id="KW-0862">Zinc</keyword>
<dbReference type="PANTHER" id="PTHR11085">
    <property type="entry name" value="NAD-DEPENDENT PROTEIN DEACYLASE SIRTUIN-5, MITOCHONDRIAL-RELATED"/>
    <property type="match status" value="1"/>
</dbReference>
<proteinExistence type="predicted"/>
<dbReference type="Gene3D" id="3.40.50.1220">
    <property type="entry name" value="TPP-binding domain"/>
    <property type="match status" value="1"/>
</dbReference>
<protein>
    <submittedName>
        <fullName evidence="4">NAD-dependent protein deacetylase, SIR2 family</fullName>
    </submittedName>
</protein>
<dbReference type="InterPro" id="IPR050134">
    <property type="entry name" value="NAD-dep_sirtuin_deacylases"/>
</dbReference>
<name>A0AA46WB41_CAPOC</name>
<sequence>MNKLTNKLIDILTNAPHILIGAGAGLSAAGGLNYTSPEFTAQCFPQYAALGYKNIMHILGTYWQVNDANALKYYAVWAQHIHNIRYAPKATAPYVWLKELVANKDYFVITTNVDCQFHKAGFAPERIYAMQGDYGLFQCARPCSDELYNNEEWVTQALAHRPDPFHIREEDVPRCPHCGAYLVPNLRMDSRFVGTPHQQNANAYEQFVQRHAPERLLLLEIGVGFNTPSIIRFPFEQLAQQFPDSVTLIRVNPHNPEVPNLPNCYSIDALWQ</sequence>
<dbReference type="SUPFAM" id="SSF52467">
    <property type="entry name" value="DHS-like NAD/FAD-binding domain"/>
    <property type="match status" value="1"/>
</dbReference>
<dbReference type="GO" id="GO:0046872">
    <property type="term" value="F:metal ion binding"/>
    <property type="evidence" value="ECO:0007669"/>
    <property type="project" value="UniProtKB-KW"/>
</dbReference>
<reference evidence="4" key="1">
    <citation type="submission" date="2022-10" db="EMBL/GenBank/DDBJ databases">
        <title>Complete genome sequence of Capnocytophaga ochracea KCOM 2812 isolated from actinomycosis lesion.</title>
        <authorList>
            <person name="Kook J.-K."/>
            <person name="Park S.-N."/>
            <person name="Lim Y.K."/>
        </authorList>
    </citation>
    <scope>NUCLEOTIDE SEQUENCE</scope>
    <source>
        <strain evidence="4">KCOM 28121</strain>
    </source>
</reference>
<dbReference type="AlphaFoldDB" id="A0AA46WB41"/>
<evidence type="ECO:0000256" key="2">
    <source>
        <dbReference type="PROSITE-ProRule" id="PRU00236"/>
    </source>
</evidence>
<dbReference type="Proteomes" id="UP001163262">
    <property type="component" value="Chromosome"/>
</dbReference>
<feature type="binding site" evidence="2">
    <location>
        <position position="143"/>
    </location>
    <ligand>
        <name>Zn(2+)</name>
        <dbReference type="ChEBI" id="CHEBI:29105"/>
    </ligand>
</feature>
<gene>
    <name evidence="4" type="ORF">OL231_02705</name>
</gene>
<keyword evidence="1" id="KW-0520">NAD</keyword>
<feature type="binding site" evidence="2">
    <location>
        <position position="178"/>
    </location>
    <ligand>
        <name>Zn(2+)</name>
        <dbReference type="ChEBI" id="CHEBI:29105"/>
    </ligand>
</feature>
<evidence type="ECO:0000259" key="3">
    <source>
        <dbReference type="PROSITE" id="PS50305"/>
    </source>
</evidence>
<dbReference type="PANTHER" id="PTHR11085:SF10">
    <property type="entry name" value="NAD-DEPENDENT PROTEIN DEACYLASE SIRTUIN-5, MITOCHONDRIAL-RELATED"/>
    <property type="match status" value="1"/>
</dbReference>